<dbReference type="PANTHER" id="PTHR37610:SF97">
    <property type="entry name" value="RETROTRANSPOSON GAG DOMAIN-CONTAINING PROTEIN"/>
    <property type="match status" value="1"/>
</dbReference>
<evidence type="ECO:0000313" key="1">
    <source>
        <dbReference type="EMBL" id="RDY08205.1"/>
    </source>
</evidence>
<evidence type="ECO:0008006" key="3">
    <source>
        <dbReference type="Google" id="ProtNLM"/>
    </source>
</evidence>
<organism evidence="1 2">
    <name type="scientific">Mucuna pruriens</name>
    <name type="common">Velvet bean</name>
    <name type="synonym">Dolichos pruriens</name>
    <dbReference type="NCBI Taxonomy" id="157652"/>
    <lineage>
        <taxon>Eukaryota</taxon>
        <taxon>Viridiplantae</taxon>
        <taxon>Streptophyta</taxon>
        <taxon>Embryophyta</taxon>
        <taxon>Tracheophyta</taxon>
        <taxon>Spermatophyta</taxon>
        <taxon>Magnoliopsida</taxon>
        <taxon>eudicotyledons</taxon>
        <taxon>Gunneridae</taxon>
        <taxon>Pentapetalae</taxon>
        <taxon>rosids</taxon>
        <taxon>fabids</taxon>
        <taxon>Fabales</taxon>
        <taxon>Fabaceae</taxon>
        <taxon>Papilionoideae</taxon>
        <taxon>50 kb inversion clade</taxon>
        <taxon>NPAAA clade</taxon>
        <taxon>indigoferoid/millettioid clade</taxon>
        <taxon>Phaseoleae</taxon>
        <taxon>Mucuna</taxon>
    </lineage>
</organism>
<dbReference type="AlphaFoldDB" id="A0A371HZH1"/>
<feature type="non-terminal residue" evidence="1">
    <location>
        <position position="1"/>
    </location>
</feature>
<dbReference type="PANTHER" id="PTHR37610">
    <property type="entry name" value="CCHC-TYPE DOMAIN-CONTAINING PROTEIN"/>
    <property type="match status" value="1"/>
</dbReference>
<dbReference type="Proteomes" id="UP000257109">
    <property type="component" value="Unassembled WGS sequence"/>
</dbReference>
<gene>
    <name evidence="1" type="ORF">CR513_07598</name>
</gene>
<comment type="caution">
    <text evidence="1">The sequence shown here is derived from an EMBL/GenBank/DDBJ whole genome shotgun (WGS) entry which is preliminary data.</text>
</comment>
<reference evidence="1" key="1">
    <citation type="submission" date="2018-05" db="EMBL/GenBank/DDBJ databases">
        <title>Draft genome of Mucuna pruriens seed.</title>
        <authorList>
            <person name="Nnadi N.E."/>
            <person name="Vos R."/>
            <person name="Hasami M.H."/>
            <person name="Devisetty U.K."/>
            <person name="Aguiy J.C."/>
        </authorList>
    </citation>
    <scope>NUCLEOTIDE SEQUENCE [LARGE SCALE GENOMIC DNA]</scope>
    <source>
        <strain evidence="1">JCA_2017</strain>
    </source>
</reference>
<accession>A0A371HZH1</accession>
<dbReference type="EMBL" id="QJKJ01001325">
    <property type="protein sequence ID" value="RDY08205.1"/>
    <property type="molecule type" value="Genomic_DNA"/>
</dbReference>
<keyword evidence="2" id="KW-1185">Reference proteome</keyword>
<dbReference type="OrthoDB" id="1426802at2759"/>
<proteinExistence type="predicted"/>
<evidence type="ECO:0000313" key="2">
    <source>
        <dbReference type="Proteomes" id="UP000257109"/>
    </source>
</evidence>
<sequence length="87" mass="10422">MKKILYVKTNLDFIDWRIKKPRFNTIKKLDSMVMAQIINSTNLSLHSSISRVATREVWLELEEHFSHTNAPRIYQLWHTLCLMQHDP</sequence>
<name>A0A371HZH1_MUCPR</name>
<protein>
    <recommendedName>
        <fullName evidence="3">Copia protein</fullName>
    </recommendedName>
</protein>